<name>L0DMB0_SINAD</name>
<dbReference type="HOGENOM" id="CLU_049302_0_0_0"/>
<dbReference type="GO" id="GO:0003755">
    <property type="term" value="F:peptidyl-prolyl cis-trans isomerase activity"/>
    <property type="evidence" value="ECO:0007669"/>
    <property type="project" value="UniProtKB-KW"/>
</dbReference>
<gene>
    <name evidence="10" type="ordered locus">Sinac_6446</name>
</gene>
<dbReference type="OrthoDB" id="275776at2"/>
<dbReference type="eggNOG" id="COG0760">
    <property type="taxonomic scope" value="Bacteria"/>
</dbReference>
<sequence>MVAWTRGRMSQAMLFTLASVGALANSEATAQGILNRGKTAKKAAAAPSKDQAPPAAFNQDEIPKLEMKRIPVNPDDAIATVNGQKITRQQLADECVARQGEEILETLVARTLIDQALRAKKLEVTAVEIDNEIENVAQNVAHVGREAWLRTLAKERKISPTQYARDIIYPALALRKLADKRVQVTADDMRDSFEAQYGEKIRCRLIMVDKLPAAQGIWEELRKNPAGFEKLAQERSMDAGSRSLGGLLAEPISRHAHPRNVSEAAFRQLVDGDPMDKDVSHKPKDGDFTGPIQVAEATWIILKREGLIEGNKNANPKDERIRKNVYDMIYEVKLKEAMSTTFVELMDAAVIDNKLTGHVKLVNEKLPEDERLPSSELDTNVQLMSDPAGSLPEPNAKATQATAPKLGTPAGVPAAVAEQAESLKRPPVKR</sequence>
<dbReference type="SUPFAM" id="SSF109998">
    <property type="entry name" value="Triger factor/SurA peptide-binding domain-like"/>
    <property type="match status" value="1"/>
</dbReference>
<keyword evidence="11" id="KW-1185">Reference proteome</keyword>
<evidence type="ECO:0000256" key="4">
    <source>
        <dbReference type="ARBA" id="ARBA00023110"/>
    </source>
</evidence>
<reference evidence="10 11" key="1">
    <citation type="submission" date="2012-02" db="EMBL/GenBank/DDBJ databases">
        <title>Complete sequence of chromosome of Singulisphaera acidiphila DSM 18658.</title>
        <authorList>
            <consortium name="US DOE Joint Genome Institute (JGI-PGF)"/>
            <person name="Lucas S."/>
            <person name="Copeland A."/>
            <person name="Lapidus A."/>
            <person name="Glavina del Rio T."/>
            <person name="Dalin E."/>
            <person name="Tice H."/>
            <person name="Bruce D."/>
            <person name="Goodwin L."/>
            <person name="Pitluck S."/>
            <person name="Peters L."/>
            <person name="Ovchinnikova G."/>
            <person name="Chertkov O."/>
            <person name="Kyrpides N."/>
            <person name="Mavromatis K."/>
            <person name="Ivanova N."/>
            <person name="Brettin T."/>
            <person name="Detter J.C."/>
            <person name="Han C."/>
            <person name="Larimer F."/>
            <person name="Land M."/>
            <person name="Hauser L."/>
            <person name="Markowitz V."/>
            <person name="Cheng J.-F."/>
            <person name="Hugenholtz P."/>
            <person name="Woyke T."/>
            <person name="Wu D."/>
            <person name="Tindall B."/>
            <person name="Pomrenke H."/>
            <person name="Brambilla E."/>
            <person name="Klenk H.-P."/>
            <person name="Eisen J.A."/>
        </authorList>
    </citation>
    <scope>NUCLEOTIDE SEQUENCE [LARGE SCALE GENOMIC DNA]</scope>
    <source>
        <strain evidence="11">ATCC BAA-1392 / DSM 18658 / VKM B-2454 / MOB10</strain>
    </source>
</reference>
<dbReference type="InterPro" id="IPR050245">
    <property type="entry name" value="PrsA_foldase"/>
</dbReference>
<dbReference type="SUPFAM" id="SSF54534">
    <property type="entry name" value="FKBP-like"/>
    <property type="match status" value="1"/>
</dbReference>
<dbReference type="InterPro" id="IPR027304">
    <property type="entry name" value="Trigger_fact/SurA_dom_sf"/>
</dbReference>
<dbReference type="STRING" id="886293.Sinac_6446"/>
<evidence type="ECO:0000256" key="3">
    <source>
        <dbReference type="ARBA" id="ARBA00022729"/>
    </source>
</evidence>
<feature type="signal peptide" evidence="8">
    <location>
        <begin position="1"/>
        <end position="24"/>
    </location>
</feature>
<dbReference type="AlphaFoldDB" id="L0DMB0"/>
<dbReference type="PANTHER" id="PTHR47245:SF1">
    <property type="entry name" value="FOLDASE PROTEIN PRSA"/>
    <property type="match status" value="1"/>
</dbReference>
<evidence type="ECO:0000256" key="5">
    <source>
        <dbReference type="ARBA" id="ARBA00023235"/>
    </source>
</evidence>
<evidence type="ECO:0000256" key="1">
    <source>
        <dbReference type="ARBA" id="ARBA00000971"/>
    </source>
</evidence>
<dbReference type="Proteomes" id="UP000010798">
    <property type="component" value="Chromosome"/>
</dbReference>
<evidence type="ECO:0000256" key="7">
    <source>
        <dbReference type="SAM" id="MobiDB-lite"/>
    </source>
</evidence>
<proteinExistence type="predicted"/>
<evidence type="ECO:0000256" key="8">
    <source>
        <dbReference type="SAM" id="SignalP"/>
    </source>
</evidence>
<dbReference type="RefSeq" id="WP_015249607.1">
    <property type="nucleotide sequence ID" value="NC_019892.1"/>
</dbReference>
<dbReference type="EMBL" id="CP003364">
    <property type="protein sequence ID" value="AGA30524.1"/>
    <property type="molecule type" value="Genomic_DNA"/>
</dbReference>
<evidence type="ECO:0000313" key="11">
    <source>
        <dbReference type="Proteomes" id="UP000010798"/>
    </source>
</evidence>
<dbReference type="EC" id="5.2.1.8" evidence="2"/>
<keyword evidence="5 6" id="KW-0413">Isomerase</keyword>
<dbReference type="KEGG" id="saci:Sinac_6446"/>
<keyword evidence="3 8" id="KW-0732">Signal</keyword>
<feature type="region of interest" description="Disordered" evidence="7">
    <location>
        <begin position="382"/>
        <end position="430"/>
    </location>
</feature>
<accession>L0DMB0</accession>
<dbReference type="PANTHER" id="PTHR47245">
    <property type="entry name" value="PEPTIDYLPROLYL ISOMERASE"/>
    <property type="match status" value="1"/>
</dbReference>
<feature type="domain" description="PpiC" evidence="9">
    <location>
        <begin position="198"/>
        <end position="305"/>
    </location>
</feature>
<evidence type="ECO:0000256" key="6">
    <source>
        <dbReference type="PROSITE-ProRule" id="PRU00278"/>
    </source>
</evidence>
<evidence type="ECO:0000256" key="2">
    <source>
        <dbReference type="ARBA" id="ARBA00013194"/>
    </source>
</evidence>
<evidence type="ECO:0000313" key="10">
    <source>
        <dbReference type="EMBL" id="AGA30524.1"/>
    </source>
</evidence>
<evidence type="ECO:0000259" key="9">
    <source>
        <dbReference type="PROSITE" id="PS50198"/>
    </source>
</evidence>
<dbReference type="InterPro" id="IPR000297">
    <property type="entry name" value="PPIase_PpiC"/>
</dbReference>
<keyword evidence="4 6" id="KW-0697">Rotamase</keyword>
<dbReference type="InterPro" id="IPR046357">
    <property type="entry name" value="PPIase_dom_sf"/>
</dbReference>
<comment type="catalytic activity">
    <reaction evidence="1">
        <text>[protein]-peptidylproline (omega=180) = [protein]-peptidylproline (omega=0)</text>
        <dbReference type="Rhea" id="RHEA:16237"/>
        <dbReference type="Rhea" id="RHEA-COMP:10747"/>
        <dbReference type="Rhea" id="RHEA-COMP:10748"/>
        <dbReference type="ChEBI" id="CHEBI:83833"/>
        <dbReference type="ChEBI" id="CHEBI:83834"/>
        <dbReference type="EC" id="5.2.1.8"/>
    </reaction>
</comment>
<protein>
    <recommendedName>
        <fullName evidence="2">peptidylprolyl isomerase</fullName>
        <ecNumber evidence="2">5.2.1.8</ecNumber>
    </recommendedName>
</protein>
<feature type="chain" id="PRO_5003940252" description="peptidylprolyl isomerase" evidence="8">
    <location>
        <begin position="25"/>
        <end position="430"/>
    </location>
</feature>
<organism evidence="10 11">
    <name type="scientific">Singulisphaera acidiphila (strain ATCC BAA-1392 / DSM 18658 / VKM B-2454 / MOB10)</name>
    <dbReference type="NCBI Taxonomy" id="886293"/>
    <lineage>
        <taxon>Bacteria</taxon>
        <taxon>Pseudomonadati</taxon>
        <taxon>Planctomycetota</taxon>
        <taxon>Planctomycetia</taxon>
        <taxon>Isosphaerales</taxon>
        <taxon>Isosphaeraceae</taxon>
        <taxon>Singulisphaera</taxon>
    </lineage>
</organism>
<dbReference type="Gene3D" id="3.10.50.40">
    <property type="match status" value="1"/>
</dbReference>
<dbReference type="Gene3D" id="1.10.4030.10">
    <property type="entry name" value="Porin chaperone SurA, peptide-binding domain"/>
    <property type="match status" value="1"/>
</dbReference>
<dbReference type="PROSITE" id="PS50198">
    <property type="entry name" value="PPIC_PPIASE_2"/>
    <property type="match status" value="1"/>
</dbReference>